<feature type="non-terminal residue" evidence="1">
    <location>
        <position position="77"/>
    </location>
</feature>
<reference evidence="1" key="1">
    <citation type="submission" date="2020-01" db="EMBL/GenBank/DDBJ databases">
        <authorList>
            <consortium name="DOE Joint Genome Institute"/>
            <person name="Haridas S."/>
            <person name="Albert R."/>
            <person name="Binder M."/>
            <person name="Bloem J."/>
            <person name="Labutti K."/>
            <person name="Salamov A."/>
            <person name="Andreopoulos B."/>
            <person name="Baker S.E."/>
            <person name="Barry K."/>
            <person name="Bills G."/>
            <person name="Bluhm B.H."/>
            <person name="Cannon C."/>
            <person name="Castanera R."/>
            <person name="Culley D.E."/>
            <person name="Daum C."/>
            <person name="Ezra D."/>
            <person name="Gonzalez J.B."/>
            <person name="Henrissat B."/>
            <person name="Kuo A."/>
            <person name="Liang C."/>
            <person name="Lipzen A."/>
            <person name="Lutzoni F."/>
            <person name="Magnuson J."/>
            <person name="Mondo S."/>
            <person name="Nolan M."/>
            <person name="Ohm R."/>
            <person name="Pangilinan J."/>
            <person name="Park H.-J."/>
            <person name="Ramirez L."/>
            <person name="Alfaro M."/>
            <person name="Sun H."/>
            <person name="Tritt A."/>
            <person name="Yoshinaga Y."/>
            <person name="Zwiers L.-H."/>
            <person name="Turgeon B.G."/>
            <person name="Goodwin S.B."/>
            <person name="Spatafora J.W."/>
            <person name="Crous P.W."/>
            <person name="Grigoriev I.V."/>
        </authorList>
    </citation>
    <scope>NUCLEOTIDE SEQUENCE</scope>
    <source>
        <strain evidence="1">IPT5</strain>
    </source>
</reference>
<feature type="non-terminal residue" evidence="1">
    <location>
        <position position="1"/>
    </location>
</feature>
<dbReference type="AlphaFoldDB" id="A0A6A7B6E8"/>
<evidence type="ECO:0000313" key="1">
    <source>
        <dbReference type="EMBL" id="KAF2850832.1"/>
    </source>
</evidence>
<dbReference type="OrthoDB" id="5413827at2759"/>
<name>A0A6A7B6E8_9PLEO</name>
<accession>A0A6A7B6E8</accession>
<dbReference type="PANTHER" id="PTHR38790:SF4">
    <property type="entry name" value="2EXR DOMAIN-CONTAINING PROTEIN"/>
    <property type="match status" value="1"/>
</dbReference>
<dbReference type="EMBL" id="MU006305">
    <property type="protein sequence ID" value="KAF2850832.1"/>
    <property type="molecule type" value="Genomic_DNA"/>
</dbReference>
<proteinExistence type="predicted"/>
<dbReference type="PANTHER" id="PTHR38790">
    <property type="entry name" value="2EXR DOMAIN-CONTAINING PROTEIN-RELATED"/>
    <property type="match status" value="1"/>
</dbReference>
<evidence type="ECO:0000313" key="2">
    <source>
        <dbReference type="Proteomes" id="UP000799423"/>
    </source>
</evidence>
<organism evidence="1 2">
    <name type="scientific">Plenodomus tracheiphilus IPT5</name>
    <dbReference type="NCBI Taxonomy" id="1408161"/>
    <lineage>
        <taxon>Eukaryota</taxon>
        <taxon>Fungi</taxon>
        <taxon>Dikarya</taxon>
        <taxon>Ascomycota</taxon>
        <taxon>Pezizomycotina</taxon>
        <taxon>Dothideomycetes</taxon>
        <taxon>Pleosporomycetidae</taxon>
        <taxon>Pleosporales</taxon>
        <taxon>Pleosporineae</taxon>
        <taxon>Leptosphaeriaceae</taxon>
        <taxon>Plenodomus</taxon>
    </lineage>
</organism>
<protein>
    <submittedName>
        <fullName evidence="1">Uncharacterized protein</fullName>
    </submittedName>
</protein>
<keyword evidence="2" id="KW-1185">Reference proteome</keyword>
<sequence>QPTLLGIPRELRDMIYEYVIGGHELNCFTGYLVVRTPEGMKISVGWGNLFCLSTICHQINVETALLPYKLNAFRHTI</sequence>
<dbReference type="Proteomes" id="UP000799423">
    <property type="component" value="Unassembled WGS sequence"/>
</dbReference>
<gene>
    <name evidence="1" type="ORF">T440DRAFT_360918</name>
</gene>